<organism evidence="2">
    <name type="scientific">Homavirus sp</name>
    <dbReference type="NCBI Taxonomy" id="2487769"/>
    <lineage>
        <taxon>Viruses</taxon>
        <taxon>Varidnaviria</taxon>
        <taxon>Bamfordvirae</taxon>
        <taxon>Nucleocytoviricota</taxon>
        <taxon>Megaviricetes</taxon>
        <taxon>Imitervirales</taxon>
        <taxon>Mimiviridae</taxon>
        <taxon>Klosneuvirinae</taxon>
    </lineage>
</organism>
<keyword evidence="1" id="KW-0472">Membrane</keyword>
<sequence length="106" mass="12220">MSCNNYENCSKDERSTLQYPMDNRSLYANRVYDNQTSNRRCYESNPINIIEGFGFSSNDMIKNILKLAIIILVLYVIYAIIMDFNKKEVKLGVATQNEASISSLKF</sequence>
<evidence type="ECO:0000256" key="1">
    <source>
        <dbReference type="SAM" id="Phobius"/>
    </source>
</evidence>
<dbReference type="EMBL" id="MK072341">
    <property type="protein sequence ID" value="AYV82135.1"/>
    <property type="molecule type" value="Genomic_DNA"/>
</dbReference>
<reference evidence="2" key="1">
    <citation type="submission" date="2018-10" db="EMBL/GenBank/DDBJ databases">
        <title>Hidden diversity of soil giant viruses.</title>
        <authorList>
            <person name="Schulz F."/>
            <person name="Alteio L."/>
            <person name="Goudeau D."/>
            <person name="Ryan E.M."/>
            <person name="Malmstrom R.R."/>
            <person name="Blanchard J."/>
            <person name="Woyke T."/>
        </authorList>
    </citation>
    <scope>NUCLEOTIDE SEQUENCE</scope>
    <source>
        <strain evidence="2">HOV1</strain>
    </source>
</reference>
<evidence type="ECO:0000313" key="2">
    <source>
        <dbReference type="EMBL" id="AYV82135.1"/>
    </source>
</evidence>
<name>A0A3G5A4H8_9VIRU</name>
<gene>
    <name evidence="2" type="ORF">Homavirus10_4</name>
</gene>
<accession>A0A3G5A4H8</accession>
<protein>
    <submittedName>
        <fullName evidence="2">Uncharacterized protein</fullName>
    </submittedName>
</protein>
<keyword evidence="1" id="KW-0812">Transmembrane</keyword>
<keyword evidence="1" id="KW-1133">Transmembrane helix</keyword>
<feature type="transmembrane region" description="Helical" evidence="1">
    <location>
        <begin position="64"/>
        <end position="81"/>
    </location>
</feature>
<proteinExistence type="predicted"/>